<evidence type="ECO:0000313" key="2">
    <source>
        <dbReference type="Proteomes" id="UP000342300"/>
    </source>
</evidence>
<evidence type="ECO:0008006" key="3">
    <source>
        <dbReference type="Google" id="ProtNLM"/>
    </source>
</evidence>
<proteinExistence type="predicted"/>
<organism evidence="1 2">
    <name type="scientific">Candidatus Accumulibacter phosphatis</name>
    <dbReference type="NCBI Taxonomy" id="327160"/>
    <lineage>
        <taxon>Bacteria</taxon>
        <taxon>Pseudomonadati</taxon>
        <taxon>Pseudomonadota</taxon>
        <taxon>Betaproteobacteria</taxon>
        <taxon>Candidatus Accumulibacter</taxon>
    </lineage>
</organism>
<evidence type="ECO:0000313" key="1">
    <source>
        <dbReference type="EMBL" id="MQM32356.1"/>
    </source>
</evidence>
<dbReference type="AlphaFoldDB" id="A0A6A7RZC9"/>
<dbReference type="EMBL" id="PDHS01000503">
    <property type="protein sequence ID" value="MQM32356.1"/>
    <property type="molecule type" value="Genomic_DNA"/>
</dbReference>
<name>A0A6A7RZC9_9PROT</name>
<gene>
    <name evidence="1" type="ORF">CRU78_18440</name>
</gene>
<comment type="caution">
    <text evidence="1">The sequence shown here is derived from an EMBL/GenBank/DDBJ whole genome shotgun (WGS) entry which is preliminary data.</text>
</comment>
<sequence>MDKNAEREAYWRGHVGAWQTSGETQRAYCEQHGLKNHSLSYWHLRLARPESGPGVGRPLTLIPAARVPEEAGSQPILSLKVANGWRLEFAALPPAVWLAELCGGRS</sequence>
<accession>A0A6A7RZC9</accession>
<protein>
    <recommendedName>
        <fullName evidence="3">IS66 family insertion sequence element accessory protein TnpB</fullName>
    </recommendedName>
</protein>
<dbReference type="Proteomes" id="UP000342300">
    <property type="component" value="Unassembled WGS sequence"/>
</dbReference>
<dbReference type="NCBIfam" id="NF047593">
    <property type="entry name" value="IS66_ISAeme5_TnpA"/>
    <property type="match status" value="1"/>
</dbReference>
<reference evidence="1 2" key="1">
    <citation type="submission" date="2017-09" db="EMBL/GenBank/DDBJ databases">
        <title>Metagenomic Analysis Reveals Denitrifying Candidatus Accumulibacter and Flanking Population as a Source of N2O.</title>
        <authorList>
            <person name="Gao H."/>
            <person name="Mao Y."/>
            <person name="Zhao X."/>
            <person name="Liu W.-T."/>
            <person name="Zhang T."/>
            <person name="Wells G."/>
        </authorList>
    </citation>
    <scope>NUCLEOTIDE SEQUENCE [LARGE SCALE GENOMIC DNA]</scope>
    <source>
        <strain evidence="1">CANDO_2_IC</strain>
    </source>
</reference>